<evidence type="ECO:0000313" key="4">
    <source>
        <dbReference type="EMBL" id="RJF73538.1"/>
    </source>
</evidence>
<reference evidence="4 5" key="1">
    <citation type="submission" date="2018-09" db="EMBL/GenBank/DDBJ databases">
        <authorList>
            <person name="Zhu H."/>
        </authorList>
    </citation>
    <scope>NUCLEOTIDE SEQUENCE [LARGE SCALE GENOMIC DNA]</scope>
    <source>
        <strain evidence="4 5">K2S05-167</strain>
    </source>
</reference>
<evidence type="ECO:0000256" key="1">
    <source>
        <dbReference type="ARBA" id="ARBA00022679"/>
    </source>
</evidence>
<dbReference type="CDD" id="cd04301">
    <property type="entry name" value="NAT_SF"/>
    <property type="match status" value="1"/>
</dbReference>
<organism evidence="4 5">
    <name type="scientific">Deinococcus cavernae</name>
    <dbReference type="NCBI Taxonomy" id="2320857"/>
    <lineage>
        <taxon>Bacteria</taxon>
        <taxon>Thermotogati</taxon>
        <taxon>Deinococcota</taxon>
        <taxon>Deinococci</taxon>
        <taxon>Deinococcales</taxon>
        <taxon>Deinococcaceae</taxon>
        <taxon>Deinococcus</taxon>
    </lineage>
</organism>
<comment type="caution">
    <text evidence="4">The sequence shown here is derived from an EMBL/GenBank/DDBJ whole genome shotgun (WGS) entry which is preliminary data.</text>
</comment>
<dbReference type="EMBL" id="QYUJ01000014">
    <property type="protein sequence ID" value="RJF73538.1"/>
    <property type="molecule type" value="Genomic_DNA"/>
</dbReference>
<dbReference type="PANTHER" id="PTHR43877">
    <property type="entry name" value="AMINOALKYLPHOSPHONATE N-ACETYLTRANSFERASE-RELATED-RELATED"/>
    <property type="match status" value="1"/>
</dbReference>
<dbReference type="PANTHER" id="PTHR43877:SF2">
    <property type="entry name" value="AMINOALKYLPHOSPHONATE N-ACETYLTRANSFERASE-RELATED"/>
    <property type="match status" value="1"/>
</dbReference>
<dbReference type="Proteomes" id="UP000286287">
    <property type="component" value="Unassembled WGS sequence"/>
</dbReference>
<dbReference type="InterPro" id="IPR050832">
    <property type="entry name" value="Bact_Acetyltransf"/>
</dbReference>
<evidence type="ECO:0000259" key="3">
    <source>
        <dbReference type="PROSITE" id="PS51186"/>
    </source>
</evidence>
<feature type="domain" description="N-acetyltransferase" evidence="3">
    <location>
        <begin position="9"/>
        <end position="161"/>
    </location>
</feature>
<protein>
    <submittedName>
        <fullName evidence="4">GNAT family N-acetyltransferase</fullName>
    </submittedName>
</protein>
<accession>A0A418VBM4</accession>
<dbReference type="InterPro" id="IPR000182">
    <property type="entry name" value="GNAT_dom"/>
</dbReference>
<dbReference type="OrthoDB" id="6382410at2"/>
<name>A0A418VBM4_9DEIO</name>
<gene>
    <name evidence="4" type="ORF">D3875_05570</name>
</gene>
<keyword evidence="5" id="KW-1185">Reference proteome</keyword>
<dbReference type="GO" id="GO:0016747">
    <property type="term" value="F:acyltransferase activity, transferring groups other than amino-acyl groups"/>
    <property type="evidence" value="ECO:0007669"/>
    <property type="project" value="InterPro"/>
</dbReference>
<evidence type="ECO:0000313" key="5">
    <source>
        <dbReference type="Proteomes" id="UP000286287"/>
    </source>
</evidence>
<proteinExistence type="predicted"/>
<keyword evidence="1 4" id="KW-0808">Transferase</keyword>
<dbReference type="InterPro" id="IPR016181">
    <property type="entry name" value="Acyl_CoA_acyltransferase"/>
</dbReference>
<evidence type="ECO:0000256" key="2">
    <source>
        <dbReference type="ARBA" id="ARBA00023315"/>
    </source>
</evidence>
<dbReference type="SUPFAM" id="SSF55729">
    <property type="entry name" value="Acyl-CoA N-acyltransferases (Nat)"/>
    <property type="match status" value="1"/>
</dbReference>
<sequence>MPDWKVTAGDVEAASAVLLATANALIGRGQLLWPPQSLTPQRLLRHYPQESWRVAWQGGQAVAAYSLLTTDPLFWPDDPPGEARYLHKLGVVPDCQGQGLAHVMLWHAVQETRVAGCPWLKLDTAADRAKLRTLYTSFGFEEVGERQVGSFLVTLLRLPVTL</sequence>
<dbReference type="Gene3D" id="3.40.630.30">
    <property type="match status" value="1"/>
</dbReference>
<dbReference type="AlphaFoldDB" id="A0A418VBM4"/>
<keyword evidence="2" id="KW-0012">Acyltransferase</keyword>
<dbReference type="RefSeq" id="WP_119766294.1">
    <property type="nucleotide sequence ID" value="NZ_QYUJ01000014.1"/>
</dbReference>
<dbReference type="Pfam" id="PF00583">
    <property type="entry name" value="Acetyltransf_1"/>
    <property type="match status" value="1"/>
</dbReference>
<dbReference type="PROSITE" id="PS51186">
    <property type="entry name" value="GNAT"/>
    <property type="match status" value="1"/>
</dbReference>